<name>A0ACB7TE68_HYAAI</name>
<comment type="caution">
    <text evidence="1">The sequence shown here is derived from an EMBL/GenBank/DDBJ whole genome shotgun (WGS) entry which is preliminary data.</text>
</comment>
<accession>A0ACB7TE68</accession>
<protein>
    <submittedName>
        <fullName evidence="1">Uncharacterized protein</fullName>
    </submittedName>
</protein>
<evidence type="ECO:0000313" key="1">
    <source>
        <dbReference type="EMBL" id="KAH6945248.1"/>
    </source>
</evidence>
<evidence type="ECO:0000313" key="2">
    <source>
        <dbReference type="Proteomes" id="UP000821845"/>
    </source>
</evidence>
<dbReference type="EMBL" id="CM023481">
    <property type="protein sequence ID" value="KAH6945248.1"/>
    <property type="molecule type" value="Genomic_DNA"/>
</dbReference>
<gene>
    <name evidence="1" type="ORF">HPB50_007676</name>
</gene>
<proteinExistence type="predicted"/>
<organism evidence="1 2">
    <name type="scientific">Hyalomma asiaticum</name>
    <name type="common">Tick</name>
    <dbReference type="NCBI Taxonomy" id="266040"/>
    <lineage>
        <taxon>Eukaryota</taxon>
        <taxon>Metazoa</taxon>
        <taxon>Ecdysozoa</taxon>
        <taxon>Arthropoda</taxon>
        <taxon>Chelicerata</taxon>
        <taxon>Arachnida</taxon>
        <taxon>Acari</taxon>
        <taxon>Parasitiformes</taxon>
        <taxon>Ixodida</taxon>
        <taxon>Ixodoidea</taxon>
        <taxon>Ixodidae</taxon>
        <taxon>Hyalomminae</taxon>
        <taxon>Hyalomma</taxon>
    </lineage>
</organism>
<keyword evidence="2" id="KW-1185">Reference proteome</keyword>
<reference evidence="1" key="1">
    <citation type="submission" date="2020-05" db="EMBL/GenBank/DDBJ databases">
        <title>Large-scale comparative analyses of tick genomes elucidate their genetic diversity and vector capacities.</title>
        <authorList>
            <person name="Jia N."/>
            <person name="Wang J."/>
            <person name="Shi W."/>
            <person name="Du L."/>
            <person name="Sun Y."/>
            <person name="Zhan W."/>
            <person name="Jiang J."/>
            <person name="Wang Q."/>
            <person name="Zhang B."/>
            <person name="Ji P."/>
            <person name="Sakyi L.B."/>
            <person name="Cui X."/>
            <person name="Yuan T."/>
            <person name="Jiang B."/>
            <person name="Yang W."/>
            <person name="Lam T.T.-Y."/>
            <person name="Chang Q."/>
            <person name="Ding S."/>
            <person name="Wang X."/>
            <person name="Zhu J."/>
            <person name="Ruan X."/>
            <person name="Zhao L."/>
            <person name="Wei J."/>
            <person name="Que T."/>
            <person name="Du C."/>
            <person name="Cheng J."/>
            <person name="Dai P."/>
            <person name="Han X."/>
            <person name="Huang E."/>
            <person name="Gao Y."/>
            <person name="Liu J."/>
            <person name="Shao H."/>
            <person name="Ye R."/>
            <person name="Li L."/>
            <person name="Wei W."/>
            <person name="Wang X."/>
            <person name="Wang C."/>
            <person name="Yang T."/>
            <person name="Huo Q."/>
            <person name="Li W."/>
            <person name="Guo W."/>
            <person name="Chen H."/>
            <person name="Zhou L."/>
            <person name="Ni X."/>
            <person name="Tian J."/>
            <person name="Zhou Y."/>
            <person name="Sheng Y."/>
            <person name="Liu T."/>
            <person name="Pan Y."/>
            <person name="Xia L."/>
            <person name="Li J."/>
            <person name="Zhao F."/>
            <person name="Cao W."/>
        </authorList>
    </citation>
    <scope>NUCLEOTIDE SEQUENCE</scope>
    <source>
        <strain evidence="1">Hyas-2018</strain>
    </source>
</reference>
<dbReference type="Proteomes" id="UP000821845">
    <property type="component" value="Chromosome 1"/>
</dbReference>
<sequence>MEEGSGVQLLDGGSIPVSDEYRHLGANFCTSAELFVEQEEHVRRASVRAANVLRRRSLWGCNYFILVTELWKAIYEPLLTFSNAVICLSAATCQWLERCQREVGRKVLASRGRVAIEADQGDLEWSSYEAAEARSKAAYEGRLCFMNSKRWARRTFQCTTVKGMSTYWSRRLYNLCRKFSLFTDPVQKDKESKWSPSVRTRAQEAETSM</sequence>